<comment type="caution">
    <text evidence="2">The sequence shown here is derived from an EMBL/GenBank/DDBJ whole genome shotgun (WGS) entry which is preliminary data.</text>
</comment>
<proteinExistence type="predicted"/>
<dbReference type="RefSeq" id="WP_052368736.1">
    <property type="nucleotide sequence ID" value="NZ_JMIY01000004.1"/>
</dbReference>
<organism evidence="2 3">
    <name type="scientific">Candidatus Methanoperedens nitratireducens</name>
    <dbReference type="NCBI Taxonomy" id="1392998"/>
    <lineage>
        <taxon>Archaea</taxon>
        <taxon>Methanobacteriati</taxon>
        <taxon>Methanobacteriota</taxon>
        <taxon>Stenosarchaea group</taxon>
        <taxon>Methanomicrobia</taxon>
        <taxon>Methanosarcinales</taxon>
        <taxon>ANME-2 cluster</taxon>
        <taxon>Candidatus Methanoperedentaceae</taxon>
        <taxon>Candidatus Methanoperedens</taxon>
    </lineage>
</organism>
<dbReference type="Proteomes" id="UP000027153">
    <property type="component" value="Unassembled WGS sequence"/>
</dbReference>
<dbReference type="EMBL" id="JMIY01000004">
    <property type="protein sequence ID" value="KCZ71765.1"/>
    <property type="molecule type" value="Genomic_DNA"/>
</dbReference>
<keyword evidence="1" id="KW-0812">Transmembrane</keyword>
<name>A0A062V8R8_9EURY</name>
<dbReference type="Pfam" id="PF23959">
    <property type="entry name" value="DUF7288"/>
    <property type="match status" value="1"/>
</dbReference>
<evidence type="ECO:0000256" key="1">
    <source>
        <dbReference type="SAM" id="Phobius"/>
    </source>
</evidence>
<keyword evidence="1" id="KW-1133">Transmembrane helix</keyword>
<gene>
    <name evidence="2" type="ORF">ANME2D_01820</name>
</gene>
<dbReference type="InterPro" id="IPR055712">
    <property type="entry name" value="DUF7288"/>
</dbReference>
<keyword evidence="3" id="KW-1185">Reference proteome</keyword>
<protein>
    <submittedName>
        <fullName evidence="2">Uncharacterized protein</fullName>
    </submittedName>
</protein>
<evidence type="ECO:0000313" key="3">
    <source>
        <dbReference type="Proteomes" id="UP000027153"/>
    </source>
</evidence>
<dbReference type="OrthoDB" id="324613at2157"/>
<feature type="transmembrane region" description="Helical" evidence="1">
    <location>
        <begin position="6"/>
        <end position="28"/>
    </location>
</feature>
<dbReference type="AlphaFoldDB" id="A0A062V8R8"/>
<keyword evidence="1" id="KW-0472">Membrane</keyword>
<sequence>MFDEKAQLHTLEGVAAAVIILLVIIYAIDATSMTPLTASTASVHVETELRALGQDILNTLDYAEPGHTSKLKNDILAWNGSVYTWSGSNYTVRIGTDNLNNNLTEIFRDTLVEQGIAHSVELTFIDNSTLIPYTVNMIYNGDPSNNAVVVSRKFILQNIGPIDGEDRPEGDSIDTHNPIKDIDPSTNLYNIVDIRLILWRM</sequence>
<accession>A0A062V8R8</accession>
<reference evidence="2 3" key="1">
    <citation type="journal article" date="2013" name="Nature">
        <title>Anaerobic oxidation of methane coupled to nitrate reduction in a novel archaeal lineage.</title>
        <authorList>
            <person name="Haroon M.F."/>
            <person name="Hu S."/>
            <person name="Shi Y."/>
            <person name="Imelfort M."/>
            <person name="Keller J."/>
            <person name="Hugenholtz P."/>
            <person name="Yuan Z."/>
            <person name="Tyson G.W."/>
        </authorList>
    </citation>
    <scope>NUCLEOTIDE SEQUENCE [LARGE SCALE GENOMIC DNA]</scope>
    <source>
        <strain evidence="2 3">ANME-2d</strain>
    </source>
</reference>
<evidence type="ECO:0000313" key="2">
    <source>
        <dbReference type="EMBL" id="KCZ71765.1"/>
    </source>
</evidence>